<keyword evidence="5" id="KW-1185">Reference proteome</keyword>
<evidence type="ECO:0000313" key="4">
    <source>
        <dbReference type="EMBL" id="CAD7643070.1"/>
    </source>
</evidence>
<dbReference type="Gene3D" id="3.40.720.10">
    <property type="entry name" value="Alkaline Phosphatase, subunit A"/>
    <property type="match status" value="1"/>
</dbReference>
<dbReference type="EMBL" id="CAJPVJ010001253">
    <property type="protein sequence ID" value="CAG2164387.1"/>
    <property type="molecule type" value="Genomic_DNA"/>
</dbReference>
<name>A0A7R9LKB0_9ACAR</name>
<sequence>MRRGLAAAAYSMDESIGAVVERLHSRQMLENSIRVPAFIWSPLLNKSGYVSDAMIHVTDILPTILDAVDNSTGILNEQFIYGKSQWNTLSNNKLPVRTEIIHNIDCVTNTSAIRWYDWKLIQDKSLKRSGLWARPLGYPNIALNRKSLQTLQSKDRVNSKSYQVLSQMNRRPDYEVLKESVVECEPHEPTDPANNDCTTELCLFNIRDDPCEYHNLIGETDPQFVKFLWQKLVAFNETSVPPLIDSLFTSLDPRSDPKLHNNTWINWLDSERENMGDISMECSPIDRKDRDVESVCDEEHKARANVCADKLWFVGRRSRKYPENEPELETHCKQTAKLIACVKSYTDVCGKETHKQLANVMLFTVKQMDKNYCTKSTKKHELMSFSVCGNRIRDQSNKCMDQFMVELGKSNAFETRMKVPHACCAFHELKACIMSSARTARMCSEKSMDNYEKYITSMAGNTLSLMCTDYEEDSDKCQHLPHLPKGAKYSKAPSVIDGFGSILDDD</sequence>
<dbReference type="PANTHER" id="PTHR10342:SF273">
    <property type="entry name" value="RE14504P"/>
    <property type="match status" value="1"/>
</dbReference>
<dbReference type="OrthoDB" id="103349at2759"/>
<dbReference type="SUPFAM" id="SSF53649">
    <property type="entry name" value="Alkaline phosphatase-like"/>
    <property type="match status" value="1"/>
</dbReference>
<reference evidence="4" key="1">
    <citation type="submission" date="2020-11" db="EMBL/GenBank/DDBJ databases">
        <authorList>
            <person name="Tran Van P."/>
        </authorList>
    </citation>
    <scope>NUCLEOTIDE SEQUENCE</scope>
</reference>
<dbReference type="AlphaFoldDB" id="A0A7R9LKB0"/>
<gene>
    <name evidence="4" type="ORF">ONB1V03_LOCUS3943</name>
</gene>
<evidence type="ECO:0000313" key="5">
    <source>
        <dbReference type="Proteomes" id="UP000728032"/>
    </source>
</evidence>
<evidence type="ECO:0000256" key="2">
    <source>
        <dbReference type="ARBA" id="ARBA00022837"/>
    </source>
</evidence>
<dbReference type="GO" id="GO:0008484">
    <property type="term" value="F:sulfuric ester hydrolase activity"/>
    <property type="evidence" value="ECO:0007669"/>
    <property type="project" value="InterPro"/>
</dbReference>
<dbReference type="InterPro" id="IPR047115">
    <property type="entry name" value="ARSB"/>
</dbReference>
<keyword evidence="3" id="KW-0325">Glycoprotein</keyword>
<dbReference type="EMBL" id="OC916078">
    <property type="protein sequence ID" value="CAD7643070.1"/>
    <property type="molecule type" value="Genomic_DNA"/>
</dbReference>
<keyword evidence="1" id="KW-0479">Metal-binding</keyword>
<dbReference type="InterPro" id="IPR017850">
    <property type="entry name" value="Alkaline_phosphatase_core_sf"/>
</dbReference>
<protein>
    <submittedName>
        <fullName evidence="4">Uncharacterized protein</fullName>
    </submittedName>
</protein>
<organism evidence="4">
    <name type="scientific">Oppiella nova</name>
    <dbReference type="NCBI Taxonomy" id="334625"/>
    <lineage>
        <taxon>Eukaryota</taxon>
        <taxon>Metazoa</taxon>
        <taxon>Ecdysozoa</taxon>
        <taxon>Arthropoda</taxon>
        <taxon>Chelicerata</taxon>
        <taxon>Arachnida</taxon>
        <taxon>Acari</taxon>
        <taxon>Acariformes</taxon>
        <taxon>Sarcoptiformes</taxon>
        <taxon>Oribatida</taxon>
        <taxon>Brachypylina</taxon>
        <taxon>Oppioidea</taxon>
        <taxon>Oppiidae</taxon>
        <taxon>Oppiella</taxon>
    </lineage>
</organism>
<dbReference type="PANTHER" id="PTHR10342">
    <property type="entry name" value="ARYLSULFATASE"/>
    <property type="match status" value="1"/>
</dbReference>
<dbReference type="Proteomes" id="UP000728032">
    <property type="component" value="Unassembled WGS sequence"/>
</dbReference>
<dbReference type="GO" id="GO:0046872">
    <property type="term" value="F:metal ion binding"/>
    <property type="evidence" value="ECO:0007669"/>
    <property type="project" value="UniProtKB-KW"/>
</dbReference>
<dbReference type="Gene3D" id="3.30.1120.10">
    <property type="match status" value="1"/>
</dbReference>
<proteinExistence type="predicted"/>
<evidence type="ECO:0000256" key="3">
    <source>
        <dbReference type="ARBA" id="ARBA00023180"/>
    </source>
</evidence>
<evidence type="ECO:0000256" key="1">
    <source>
        <dbReference type="ARBA" id="ARBA00022723"/>
    </source>
</evidence>
<accession>A0A7R9LKB0</accession>
<keyword evidence="2" id="KW-0106">Calcium</keyword>